<dbReference type="Proteomes" id="UP001499843">
    <property type="component" value="Unassembled WGS sequence"/>
</dbReference>
<keyword evidence="1" id="KW-0812">Transmembrane</keyword>
<dbReference type="Pfam" id="PF13630">
    <property type="entry name" value="SdpI"/>
    <property type="match status" value="1"/>
</dbReference>
<protein>
    <recommendedName>
        <fullName evidence="4">SdpI family protein</fullName>
    </recommendedName>
</protein>
<evidence type="ECO:0000313" key="2">
    <source>
        <dbReference type="EMBL" id="GAA2215111.1"/>
    </source>
</evidence>
<comment type="caution">
    <text evidence="2">The sequence shown here is derived from an EMBL/GenBank/DDBJ whole genome shotgun (WGS) entry which is preliminary data.</text>
</comment>
<proteinExistence type="predicted"/>
<dbReference type="InterPro" id="IPR025962">
    <property type="entry name" value="SdpI/YhfL"/>
</dbReference>
<keyword evidence="3" id="KW-1185">Reference proteome</keyword>
<keyword evidence="1" id="KW-0472">Membrane</keyword>
<feature type="transmembrane region" description="Helical" evidence="1">
    <location>
        <begin position="49"/>
        <end position="76"/>
    </location>
</feature>
<accession>A0ABN3D004</accession>
<keyword evidence="1" id="KW-1133">Transmembrane helix</keyword>
<reference evidence="2 3" key="1">
    <citation type="journal article" date="2019" name="Int. J. Syst. Evol. Microbiol.">
        <title>The Global Catalogue of Microorganisms (GCM) 10K type strain sequencing project: providing services to taxonomists for standard genome sequencing and annotation.</title>
        <authorList>
            <consortium name="The Broad Institute Genomics Platform"/>
            <consortium name="The Broad Institute Genome Sequencing Center for Infectious Disease"/>
            <person name="Wu L."/>
            <person name="Ma J."/>
        </authorList>
    </citation>
    <scope>NUCLEOTIDE SEQUENCE [LARGE SCALE GENOMIC DNA]</scope>
    <source>
        <strain evidence="2 3">JCM 16114</strain>
    </source>
</reference>
<evidence type="ECO:0000256" key="1">
    <source>
        <dbReference type="SAM" id="Phobius"/>
    </source>
</evidence>
<evidence type="ECO:0000313" key="3">
    <source>
        <dbReference type="Proteomes" id="UP001499843"/>
    </source>
</evidence>
<name>A0ABN3D004_9ACTN</name>
<gene>
    <name evidence="2" type="ORF">GCM10009850_105780</name>
</gene>
<dbReference type="EMBL" id="BAAAQX010000047">
    <property type="protein sequence ID" value="GAA2215111.1"/>
    <property type="molecule type" value="Genomic_DNA"/>
</dbReference>
<feature type="transmembrane region" description="Helical" evidence="1">
    <location>
        <begin position="6"/>
        <end position="28"/>
    </location>
</feature>
<evidence type="ECO:0008006" key="4">
    <source>
        <dbReference type="Google" id="ProtNLM"/>
    </source>
</evidence>
<organism evidence="2 3">
    <name type="scientific">Nonomuraea monospora</name>
    <dbReference type="NCBI Taxonomy" id="568818"/>
    <lineage>
        <taxon>Bacteria</taxon>
        <taxon>Bacillati</taxon>
        <taxon>Actinomycetota</taxon>
        <taxon>Actinomycetes</taxon>
        <taxon>Streptosporangiales</taxon>
        <taxon>Streptosporangiaceae</taxon>
        <taxon>Nonomuraea</taxon>
    </lineage>
</organism>
<sequence>MEALPLVLALAGLVLTLLGFFGRIGWLPRNNVAGVRTRSTMRSDAAFRVANRAAGVPTMAGGGVVLAGAVVMWLMLGATAGSRWHSSPSGA</sequence>
<dbReference type="RefSeq" id="WP_344493578.1">
    <property type="nucleotide sequence ID" value="NZ_BAAAQX010000047.1"/>
</dbReference>